<evidence type="ECO:0000259" key="6">
    <source>
        <dbReference type="PROSITE" id="PS50225"/>
    </source>
</evidence>
<dbReference type="GO" id="GO:0035556">
    <property type="term" value="P:intracellular signal transduction"/>
    <property type="evidence" value="ECO:0007669"/>
    <property type="project" value="InterPro"/>
</dbReference>
<evidence type="ECO:0000313" key="7">
    <source>
        <dbReference type="EMBL" id="GCB68728.1"/>
    </source>
</evidence>
<accession>A0A401P6I2</accession>
<dbReference type="InterPro" id="IPR019775">
    <property type="entry name" value="WD40_repeat_CS"/>
</dbReference>
<sequence>MKIQPDNCSLVLMDGSTDCSPQPGAESLLLAKLIPSRSRELDCKSGCETWGVAFSPDGLYFAWSQGHHIVKLVPWPLEGHLISYTSTHLFKADGRAKGQCGERIIDCGQTVWGLSFGTRPSQNGIQSSENQHKCSGTILATGLTNGEIKLWKVPTAHLLFNLKGHQSVVRCFAFISNENFMLISASRDTTMRVWDLKQDGKLLHTLNGHNQWVYSCAVTPDSSMLCSVGGGKTVLLWSTVSYKVIRKLEGHGGDVVSCEFSPSGALLATASYDTHVIVWDPYTGESLMKLRHCTPFAALDVNDGFSTGFVRAVSFSQEGLNVTSVADDGLLRIWCLDLQRPIYVAPLTNGLCCTFSPHGSVLATGTRDGHVKFWTISRVLPTLQHVCRNALRRVMTTHQVMLLPIPKKIKEFLVYKTF</sequence>
<dbReference type="OMA" id="GDTDPAC"/>
<dbReference type="STRING" id="75743.A0A401P6I2"/>
<dbReference type="AlphaFoldDB" id="A0A401P6I2"/>
<dbReference type="PANTHER" id="PTHR15622:SF1">
    <property type="entry name" value="WD REPEAT AND SOCS BOX-CONTAINING PROTEIN 2"/>
    <property type="match status" value="1"/>
</dbReference>
<dbReference type="SMART" id="SM00320">
    <property type="entry name" value="WD40"/>
    <property type="match status" value="6"/>
</dbReference>
<feature type="repeat" description="WD" evidence="5">
    <location>
        <begin position="355"/>
        <end position="377"/>
    </location>
</feature>
<dbReference type="SMART" id="SM00253">
    <property type="entry name" value="SOCS"/>
    <property type="match status" value="1"/>
</dbReference>
<dbReference type="SUPFAM" id="SSF50978">
    <property type="entry name" value="WD40 repeat-like"/>
    <property type="match status" value="1"/>
</dbReference>
<feature type="repeat" description="WD" evidence="5">
    <location>
        <begin position="206"/>
        <end position="247"/>
    </location>
</feature>
<keyword evidence="8" id="KW-1185">Reference proteome</keyword>
<evidence type="ECO:0000256" key="5">
    <source>
        <dbReference type="PROSITE-ProRule" id="PRU00221"/>
    </source>
</evidence>
<dbReference type="PRINTS" id="PR00320">
    <property type="entry name" value="GPROTEINBRPT"/>
</dbReference>
<evidence type="ECO:0000256" key="4">
    <source>
        <dbReference type="ARBA" id="ARBA00022786"/>
    </source>
</evidence>
<dbReference type="Proteomes" id="UP000288216">
    <property type="component" value="Unassembled WGS sequence"/>
</dbReference>
<dbReference type="Pfam" id="PF07525">
    <property type="entry name" value="SOCS_box"/>
    <property type="match status" value="1"/>
</dbReference>
<comment type="pathway">
    <text evidence="1">Protein modification; protein ubiquitination.</text>
</comment>
<protein>
    <recommendedName>
        <fullName evidence="6">SOCS box domain-containing protein</fullName>
    </recommendedName>
</protein>
<reference evidence="7 8" key="1">
    <citation type="journal article" date="2018" name="Nat. Ecol. Evol.">
        <title>Shark genomes provide insights into elasmobranch evolution and the origin of vertebrates.</title>
        <authorList>
            <person name="Hara Y"/>
            <person name="Yamaguchi K"/>
            <person name="Onimaru K"/>
            <person name="Kadota M"/>
            <person name="Koyanagi M"/>
            <person name="Keeley SD"/>
            <person name="Tatsumi K"/>
            <person name="Tanaka K"/>
            <person name="Motone F"/>
            <person name="Kageyama Y"/>
            <person name="Nozu R"/>
            <person name="Adachi N"/>
            <person name="Nishimura O"/>
            <person name="Nakagawa R"/>
            <person name="Tanegashima C"/>
            <person name="Kiyatake I"/>
            <person name="Matsumoto R"/>
            <person name="Murakumo K"/>
            <person name="Nishida K"/>
            <person name="Terakita A"/>
            <person name="Kuratani S"/>
            <person name="Sato K"/>
            <person name="Hyodo S Kuraku.S."/>
        </authorList>
    </citation>
    <scope>NUCLEOTIDE SEQUENCE [LARGE SCALE GENOMIC DNA]</scope>
</reference>
<dbReference type="PROSITE" id="PS50294">
    <property type="entry name" value="WD_REPEATS_REGION"/>
    <property type="match status" value="2"/>
</dbReference>
<feature type="domain" description="SOCS box" evidence="6">
    <location>
        <begin position="382"/>
        <end position="418"/>
    </location>
</feature>
<organism evidence="7 8">
    <name type="scientific">Scyliorhinus torazame</name>
    <name type="common">Cloudy catshark</name>
    <name type="synonym">Catulus torazame</name>
    <dbReference type="NCBI Taxonomy" id="75743"/>
    <lineage>
        <taxon>Eukaryota</taxon>
        <taxon>Metazoa</taxon>
        <taxon>Chordata</taxon>
        <taxon>Craniata</taxon>
        <taxon>Vertebrata</taxon>
        <taxon>Chondrichthyes</taxon>
        <taxon>Elasmobranchii</taxon>
        <taxon>Galeomorphii</taxon>
        <taxon>Galeoidea</taxon>
        <taxon>Carcharhiniformes</taxon>
        <taxon>Scyliorhinidae</taxon>
        <taxon>Scyliorhinus</taxon>
    </lineage>
</organism>
<gene>
    <name evidence="7" type="ORF">scyTo_0000931</name>
</gene>
<dbReference type="CDD" id="cd00200">
    <property type="entry name" value="WD40"/>
    <property type="match status" value="1"/>
</dbReference>
<dbReference type="PANTHER" id="PTHR15622">
    <property type="entry name" value="WD40 REPEAT PROTEIN"/>
    <property type="match status" value="1"/>
</dbReference>
<dbReference type="PROSITE" id="PS50225">
    <property type="entry name" value="SOCS"/>
    <property type="match status" value="1"/>
</dbReference>
<keyword evidence="2 5" id="KW-0853">WD repeat</keyword>
<keyword evidence="4" id="KW-0833">Ubl conjugation pathway</keyword>
<dbReference type="OrthoDB" id="538223at2759"/>
<dbReference type="SMART" id="SM00969">
    <property type="entry name" value="SOCS_box"/>
    <property type="match status" value="1"/>
</dbReference>
<dbReference type="SUPFAM" id="SSF158235">
    <property type="entry name" value="SOCS box-like"/>
    <property type="match status" value="1"/>
</dbReference>
<dbReference type="Pfam" id="PF00400">
    <property type="entry name" value="WD40"/>
    <property type="match status" value="5"/>
</dbReference>
<dbReference type="InterPro" id="IPR036036">
    <property type="entry name" value="SOCS_box-like_dom_sf"/>
</dbReference>
<keyword evidence="3" id="KW-0677">Repeat</keyword>
<dbReference type="InterPro" id="IPR001680">
    <property type="entry name" value="WD40_rpt"/>
</dbReference>
<dbReference type="GO" id="GO:0000209">
    <property type="term" value="P:protein polyubiquitination"/>
    <property type="evidence" value="ECO:0007669"/>
    <property type="project" value="TreeGrafter"/>
</dbReference>
<dbReference type="PROSITE" id="PS00678">
    <property type="entry name" value="WD_REPEATS_1"/>
    <property type="match status" value="1"/>
</dbReference>
<evidence type="ECO:0000256" key="2">
    <source>
        <dbReference type="ARBA" id="ARBA00022574"/>
    </source>
</evidence>
<dbReference type="EMBL" id="BFAA01000193">
    <property type="protein sequence ID" value="GCB68728.1"/>
    <property type="molecule type" value="Genomic_DNA"/>
</dbReference>
<evidence type="ECO:0000313" key="8">
    <source>
        <dbReference type="Proteomes" id="UP000288216"/>
    </source>
</evidence>
<comment type="caution">
    <text evidence="7">The sequence shown here is derived from an EMBL/GenBank/DDBJ whole genome shotgun (WGS) entry which is preliminary data.</text>
</comment>
<feature type="repeat" description="WD" evidence="5">
    <location>
        <begin position="248"/>
        <end position="289"/>
    </location>
</feature>
<name>A0A401P6I2_SCYTO</name>
<dbReference type="InterPro" id="IPR051983">
    <property type="entry name" value="WSB_SOCS-box_domain"/>
</dbReference>
<dbReference type="Gene3D" id="1.10.750.20">
    <property type="entry name" value="SOCS box"/>
    <property type="match status" value="1"/>
</dbReference>
<dbReference type="InterPro" id="IPR036322">
    <property type="entry name" value="WD40_repeat_dom_sf"/>
</dbReference>
<evidence type="ECO:0000256" key="1">
    <source>
        <dbReference type="ARBA" id="ARBA00004906"/>
    </source>
</evidence>
<dbReference type="InterPro" id="IPR001496">
    <property type="entry name" value="SOCS_box"/>
</dbReference>
<dbReference type="PROSITE" id="PS50082">
    <property type="entry name" value="WD_REPEATS_2"/>
    <property type="match status" value="4"/>
</dbReference>
<dbReference type="InterPro" id="IPR020472">
    <property type="entry name" value="WD40_PAC1"/>
</dbReference>
<dbReference type="InterPro" id="IPR015943">
    <property type="entry name" value="WD40/YVTN_repeat-like_dom_sf"/>
</dbReference>
<feature type="repeat" description="WD" evidence="5">
    <location>
        <begin position="162"/>
        <end position="204"/>
    </location>
</feature>
<evidence type="ECO:0000256" key="3">
    <source>
        <dbReference type="ARBA" id="ARBA00022737"/>
    </source>
</evidence>
<proteinExistence type="predicted"/>
<dbReference type="Gene3D" id="2.130.10.10">
    <property type="entry name" value="YVTN repeat-like/Quinoprotein amine dehydrogenase"/>
    <property type="match status" value="2"/>
</dbReference>
<dbReference type="UniPathway" id="UPA00143"/>